<dbReference type="Gene3D" id="1.20.58.340">
    <property type="entry name" value="Magnesium transport protein CorA, transmembrane region"/>
    <property type="match status" value="1"/>
</dbReference>
<gene>
    <name evidence="3" type="ORF">BN869_000008631_1</name>
</gene>
<dbReference type="AlphaFoldDB" id="A0A0B7K5C6"/>
<evidence type="ECO:0000256" key="2">
    <source>
        <dbReference type="SAM" id="Phobius"/>
    </source>
</evidence>
<dbReference type="EMBL" id="CDPU01000029">
    <property type="protein sequence ID" value="CEO52573.1"/>
    <property type="molecule type" value="Genomic_DNA"/>
</dbReference>
<reference evidence="3" key="1">
    <citation type="submission" date="2015-01" db="EMBL/GenBank/DDBJ databases">
        <authorList>
            <person name="Durling Mikael"/>
        </authorList>
    </citation>
    <scope>NUCLEOTIDE SEQUENCE</scope>
</reference>
<feature type="region of interest" description="Disordered" evidence="1">
    <location>
        <begin position="1"/>
        <end position="23"/>
    </location>
</feature>
<evidence type="ECO:0000256" key="1">
    <source>
        <dbReference type="SAM" id="MobiDB-lite"/>
    </source>
</evidence>
<keyword evidence="2" id="KW-0812">Transmembrane</keyword>
<keyword evidence="2" id="KW-0472">Membrane</keyword>
<sequence>MGVMDPKPRVTGNSGQNGGHGILNSQEERQQYQNIYRFLNRTDVDRDAKIDRVRFFKDKKPVFEREFHEQRRSSAACFARGPHARHEAEVIIIEEIDPESLREFLATRIQNDTQRQFFLNFVDEYLHDHPSFNFTDVEYRIRAAPSVQNKQQHELLIHIQLRELDRPFKMSYFEIQNSARESRALRGSYAYGPLNPVQRPPLTPEDADFPPLAVTRASLAIWFDGDPWDTCVILVDKRVPFVGLPGQERPSRYVVGAHVYTGHTSMRSLIMDCFQNNTNLRNVGIPAPFTVTQDLRSIIGYDWLRIIGFVTRDLYSIHWALQGGDRMSDENNQELYRTALQHLFSIDRRLAWYCGLIQEQLDSCRSKGKPLWNGKSLGLEQVRVADMVSEELVMDFEDIKTQITQTLERLDKSISYVNGQVNVKEVERANAQSKIVLALAVVGGFFLPISTIAAIFSMADDWAPGKDGFGKFWAICIPISALVMVILVMIIRWSTILRWMGRLRRASQMCVEGAV</sequence>
<organism evidence="3">
    <name type="scientific">Bionectria ochroleuca</name>
    <name type="common">Gliocladium roseum</name>
    <dbReference type="NCBI Taxonomy" id="29856"/>
    <lineage>
        <taxon>Eukaryota</taxon>
        <taxon>Fungi</taxon>
        <taxon>Dikarya</taxon>
        <taxon>Ascomycota</taxon>
        <taxon>Pezizomycotina</taxon>
        <taxon>Sordariomycetes</taxon>
        <taxon>Hypocreomycetidae</taxon>
        <taxon>Hypocreales</taxon>
        <taxon>Bionectriaceae</taxon>
        <taxon>Clonostachys</taxon>
    </lineage>
</organism>
<feature type="transmembrane region" description="Helical" evidence="2">
    <location>
        <begin position="435"/>
        <end position="459"/>
    </location>
</feature>
<accession>A0A0B7K5C6</accession>
<evidence type="ECO:0000313" key="3">
    <source>
        <dbReference type="EMBL" id="CEO52573.1"/>
    </source>
</evidence>
<keyword evidence="2" id="KW-1133">Transmembrane helix</keyword>
<protein>
    <submittedName>
        <fullName evidence="3">Uncharacterized protein</fullName>
    </submittedName>
</protein>
<feature type="transmembrane region" description="Helical" evidence="2">
    <location>
        <begin position="471"/>
        <end position="495"/>
    </location>
</feature>
<name>A0A0B7K5C6_BIOOC</name>
<proteinExistence type="predicted"/>